<evidence type="ECO:0000256" key="3">
    <source>
        <dbReference type="SAM" id="MobiDB-lite"/>
    </source>
</evidence>
<dbReference type="Gene3D" id="1.50.10.20">
    <property type="match status" value="1"/>
</dbReference>
<dbReference type="Pfam" id="PF00207">
    <property type="entry name" value="A2M"/>
    <property type="match status" value="1"/>
</dbReference>
<dbReference type="SMART" id="SM01360">
    <property type="entry name" value="A2M"/>
    <property type="match status" value="1"/>
</dbReference>
<dbReference type="InterPro" id="IPR011625">
    <property type="entry name" value="A2M_N_BRD"/>
</dbReference>
<dbReference type="Pfam" id="PF17973">
    <property type="entry name" value="bMG10"/>
    <property type="match status" value="1"/>
</dbReference>
<organism evidence="6 7">
    <name type="scientific">Candidatus Kutchimonas denitrificans</name>
    <dbReference type="NCBI Taxonomy" id="3056748"/>
    <lineage>
        <taxon>Bacteria</taxon>
        <taxon>Pseudomonadati</taxon>
        <taxon>Gemmatimonadota</taxon>
        <taxon>Gemmatimonadia</taxon>
        <taxon>Candidatus Palauibacterales</taxon>
        <taxon>Candidatus Palauibacteraceae</taxon>
        <taxon>Candidatus Kutchimonas</taxon>
    </lineage>
</organism>
<evidence type="ECO:0000259" key="5">
    <source>
        <dbReference type="SMART" id="SM01360"/>
    </source>
</evidence>
<dbReference type="Pfam" id="PF07703">
    <property type="entry name" value="A2M_BRD"/>
    <property type="match status" value="1"/>
</dbReference>
<evidence type="ECO:0000313" key="6">
    <source>
        <dbReference type="EMBL" id="NIR73557.1"/>
    </source>
</evidence>
<dbReference type="Gene3D" id="2.60.40.1120">
    <property type="entry name" value="Carboxypeptidase-like, regulatory domain"/>
    <property type="match status" value="1"/>
</dbReference>
<comment type="similarity">
    <text evidence="1">Belongs to the protease inhibitor I39 (alpha-2-macroglobulin) family. Bacterial alpha-2-macroglobulin subfamily.</text>
</comment>
<dbReference type="InterPro" id="IPR002890">
    <property type="entry name" value="MG2"/>
</dbReference>
<dbReference type="Pfam" id="PF13205">
    <property type="entry name" value="Big_5"/>
    <property type="match status" value="1"/>
</dbReference>
<dbReference type="EMBL" id="JAACAK010000002">
    <property type="protein sequence ID" value="NIR73557.1"/>
    <property type="molecule type" value="Genomic_DNA"/>
</dbReference>
<proteinExistence type="inferred from homology"/>
<dbReference type="GO" id="GO:0030246">
    <property type="term" value="F:carbohydrate binding"/>
    <property type="evidence" value="ECO:0007669"/>
    <property type="project" value="InterPro"/>
</dbReference>
<feature type="domain" description="Alpha-2-macroglobulin bait region" evidence="4">
    <location>
        <begin position="1042"/>
        <end position="1195"/>
    </location>
</feature>
<dbReference type="Pfam" id="PF13620">
    <property type="entry name" value="CarboxypepD_reg"/>
    <property type="match status" value="1"/>
</dbReference>
<accession>A0AAE4Z6D4</accession>
<dbReference type="PANTHER" id="PTHR40094">
    <property type="entry name" value="ALPHA-2-MACROGLOBULIN HOMOLOG"/>
    <property type="match status" value="1"/>
</dbReference>
<dbReference type="GO" id="GO:0004866">
    <property type="term" value="F:endopeptidase inhibitor activity"/>
    <property type="evidence" value="ECO:0007669"/>
    <property type="project" value="InterPro"/>
</dbReference>
<sequence>MKERPGSRIFVDLLFVSALLVAALLLVYQGAAMVTSRFGTAEASDGTPFTEVQADTLEGLRFRLSEGEPGDEVSVIPRPETEALSDARVADLLTTLPPLPPEDEAGRPVALTDEIPPPPRTGRTVRGQFPPEEELSRPGPTEIGPVEVVRYAPEGAVERARELAITFNHPMVPVTSHEILSARQVPVRLRPRPEGRWRWVGTRTLVFEVDEGFPMATLYRAELRAGVESASGAELSEPLRWSFRTPPPGLVHSHPRRGPVGLEPIIFLAFDQRIDADAVLSRLVVSAGSGPLPTRRATAAEIEADDAVKRLTEATPEGRWLAARIVDPLPVNSAVQVRIPPGTPSAEGPLTTDTAQAFDFRTYGPLRVVRAQCHGNCEPGTAWRIEFSNPLDAESIDSSMVSVEPRLPNLRVAASYRVLSISGRSRPRTRYRVTLKPGIRDWFGQSLDHESTLTINVGPYPKVLNAAGGNLVVLDPAAPRELTVQSVNHPTLRVRLYRVEPRHWSDFLNSARYRWRADPPGPPGRLVHDQEVVIDAGPDEIAATRIDLGPALDDGLGHVIVDVEPGEPPLDGRRPQRILKWVQATRLGLSVVRDHRSVIAWVTSLEGAAPISGAEVRFVDGAVRRRTDEMGLAALPQPGRNRIAATLVLVARRGDDVAFLPAGRWVMAAPDDRHVIHAFTDRPLYRPGETVHFKGWVRKIGGGPRGDLSLPSSRWDEIEYQAVDPRGNDVARGSVNLNDLFGFDGAFPLPGDVALGPVRIELRRAGIPAERAAIHRVHFQVQEFRRPEYEVSVTHDGGPHFVGGAALVTARATYFAGGGLPGSDVNWRVTSRPASYSPPGWDEFTFGRTRLWPFFEPYRSDRDDVRVEEFDGRTNVDGEHHLRVEFLEAVPPVAMSLQAVATVQDVNRQTWTESTDLLVHPGGLYVGLRSARRFVRVGQALVLEAVAVTPEGEPVAGRELELTAVQTRWSWRRGTWVSEEGEPQACQVVSETEPVRCEFRARRGGAYRISATVRDDQGRPSLTELTVWAAGGAGRTGPDRGIQLIADRDEYQPGDTAEILVQSPYDPAEGIVTLRREGLVRTERFRVDGTTHVLRVPILEEYIPNLHVNVELIAAAPAEPSGKLPPDPNLAASQQLDLEIPPLARVLRLTAVPRQRQLKPGGETVIDLRLLDAAGTAIENADVAVAVIDEAVLALLPRELQNPVETFYPARGDGVTDYQMRGFVLLGPRVDTTATGSAALRGTVRDAQTGRTLEGVQVYLAGTRRGTLSGADGGYVLSDIQPGVYTVVAEYLGFGQALERLALEAGTTIEVDFALAPDALALEEMRVAEPAMAMEAAAAPADRAAAPEIRLRADFAALAVFAGSVRTDDQGRASVPVRLPDNLTRYRVIAVAAGGPKRFGKGESTITASLPLMARPSPPRFLNFGDKLELPVLIQNRESAPVSVDVAVRAANLTLTGEFGQRVEVPGQSRVEVRFPARTVRPGTAHLQVAAATAEHGDAAEMSLPVWTPATTEAFATYGEVDQGAVVIPVEAPRDVIDEYGGLEITTSSTALQALTDALLYLTSYPYACAEQIASRIIAIAALRDVLGAFEAEGLPEPEVLVAAVERDIKRLASMQNGDGGFSFWGVPGQASWPYVSIHVTHALVRAREKGFTVPEELLGRAQRYLNDIEDRIPARYSMRTRRALQAYALYTLALTGGADVAKARAIVSDGGLQTLPLEAAGWLLSVLADAPLEYRDDAAALRRFLGNRASETAATAQFTTDYGGEDYLLLYSRRRVDAVILDALIADQPESDLIPKLVRGLLAHRTRGRWGNTQENSFVLLALDRYFATYERTPPNFIARLWLGDDYAGGHEFRGRTTERHQIEVPMAWLTASEDTNPLILGKDGPGRLYYRVGMRYAPSDLLLDAAEHGFGVERVYEAVDDPDDVTRDDRGNWVIRAGARVRVKLSMAAPARRYHVALVDPLPAAFEALNPDLAGQQTQDAEVTPGVSFGAGWYYWWRWYEHQNLRDERAEVFTSLLPAGVYTYSYLARATTPGSFMVPPPRAEEMYHPETFGRGPSERVIVPE</sequence>
<dbReference type="SUPFAM" id="SSF48239">
    <property type="entry name" value="Terpenoid cyclases/Protein prenyltransferases"/>
    <property type="match status" value="1"/>
</dbReference>
<gene>
    <name evidence="6" type="ORF">GWO12_00350</name>
</gene>
<dbReference type="Proteomes" id="UP000702544">
    <property type="component" value="Unassembled WGS sequence"/>
</dbReference>
<name>A0AAE4Z6D4_9BACT</name>
<dbReference type="Gene3D" id="2.60.40.3710">
    <property type="match status" value="1"/>
</dbReference>
<dbReference type="InterPro" id="IPR001599">
    <property type="entry name" value="Macroglobln_a2"/>
</dbReference>
<dbReference type="SMART" id="SM01359">
    <property type="entry name" value="A2M_N_2"/>
    <property type="match status" value="1"/>
</dbReference>
<comment type="caution">
    <text evidence="6">The sequence shown here is derived from an EMBL/GenBank/DDBJ whole genome shotgun (WGS) entry which is preliminary data.</text>
</comment>
<evidence type="ECO:0000256" key="1">
    <source>
        <dbReference type="ARBA" id="ARBA00010556"/>
    </source>
</evidence>
<dbReference type="Gene3D" id="2.60.40.1930">
    <property type="match status" value="1"/>
</dbReference>
<evidence type="ECO:0000256" key="2">
    <source>
        <dbReference type="ARBA" id="ARBA00022729"/>
    </source>
</evidence>
<dbReference type="InterPro" id="IPR051802">
    <property type="entry name" value="YfhM-like"/>
</dbReference>
<protein>
    <submittedName>
        <fullName evidence="6">Uncharacterized protein</fullName>
    </submittedName>
</protein>
<dbReference type="InterPro" id="IPR041246">
    <property type="entry name" value="Bact_MG10"/>
</dbReference>
<dbReference type="SUPFAM" id="SSF49452">
    <property type="entry name" value="Starch-binding domain-like"/>
    <property type="match status" value="1"/>
</dbReference>
<evidence type="ECO:0000313" key="7">
    <source>
        <dbReference type="Proteomes" id="UP000702544"/>
    </source>
</evidence>
<keyword evidence="2" id="KW-0732">Signal</keyword>
<dbReference type="InterPro" id="IPR013784">
    <property type="entry name" value="Carb-bd-like_fold"/>
</dbReference>
<feature type="domain" description="Alpha-2-macroglobulin" evidence="5">
    <location>
        <begin position="1359"/>
        <end position="1448"/>
    </location>
</feature>
<feature type="region of interest" description="Disordered" evidence="3">
    <location>
        <begin position="98"/>
        <end position="142"/>
    </location>
</feature>
<dbReference type="InterPro" id="IPR032812">
    <property type="entry name" value="SbsA_Ig"/>
</dbReference>
<dbReference type="InterPro" id="IPR008930">
    <property type="entry name" value="Terpenoid_cyclase/PrenylTrfase"/>
</dbReference>
<dbReference type="Pfam" id="PF01835">
    <property type="entry name" value="MG2"/>
    <property type="match status" value="1"/>
</dbReference>
<dbReference type="PANTHER" id="PTHR40094:SF1">
    <property type="entry name" value="UBIQUITIN DOMAIN-CONTAINING PROTEIN"/>
    <property type="match status" value="1"/>
</dbReference>
<evidence type="ECO:0000259" key="4">
    <source>
        <dbReference type="SMART" id="SM01359"/>
    </source>
</evidence>
<reference evidence="6 7" key="1">
    <citation type="submission" date="2020-01" db="EMBL/GenBank/DDBJ databases">
        <title>Genomes assembled from Gulf of Kutch pelagic sediment metagenomes.</title>
        <authorList>
            <person name="Chandrashekar M."/>
            <person name="Mahajan M.S."/>
            <person name="Dave K.J."/>
            <person name="Vatsa P."/>
            <person name="Nathani N.M."/>
        </authorList>
    </citation>
    <scope>NUCLEOTIDE SEQUENCE [LARGE SCALE GENOMIC DNA]</scope>
    <source>
        <strain evidence="6">KS3-K002</strain>
    </source>
</reference>